<reference evidence="2 3" key="1">
    <citation type="submission" date="2020-08" db="EMBL/GenBank/DDBJ databases">
        <title>Novel species isolated from subtropical streams in China.</title>
        <authorList>
            <person name="Lu H."/>
        </authorList>
    </citation>
    <scope>NUCLEOTIDE SEQUENCE [LARGE SCALE GENOMIC DNA]</scope>
    <source>
        <strain evidence="2 3">FT31W</strain>
    </source>
</reference>
<name>A0ABR6YKU9_9BURK</name>
<dbReference type="RefSeq" id="WP_186862162.1">
    <property type="nucleotide sequence ID" value="NZ_JACOGC010000002.1"/>
</dbReference>
<organism evidence="2 3">
    <name type="scientific">Undibacterium griseum</name>
    <dbReference type="NCBI Taxonomy" id="2762295"/>
    <lineage>
        <taxon>Bacteria</taxon>
        <taxon>Pseudomonadati</taxon>
        <taxon>Pseudomonadota</taxon>
        <taxon>Betaproteobacteria</taxon>
        <taxon>Burkholderiales</taxon>
        <taxon>Oxalobacteraceae</taxon>
        <taxon>Undibacterium</taxon>
    </lineage>
</organism>
<comment type="caution">
    <text evidence="2">The sequence shown here is derived from an EMBL/GenBank/DDBJ whole genome shotgun (WGS) entry which is preliminary data.</text>
</comment>
<dbReference type="InterPro" id="IPR036412">
    <property type="entry name" value="HAD-like_sf"/>
</dbReference>
<dbReference type="Gene3D" id="3.40.50.1000">
    <property type="entry name" value="HAD superfamily/HAD-like"/>
    <property type="match status" value="1"/>
</dbReference>
<evidence type="ECO:0000313" key="3">
    <source>
        <dbReference type="Proteomes" id="UP000613113"/>
    </source>
</evidence>
<evidence type="ECO:0000313" key="2">
    <source>
        <dbReference type="EMBL" id="MBC3884532.1"/>
    </source>
</evidence>
<accession>A0ABR6YKU9</accession>
<dbReference type="Pfam" id="PF06941">
    <property type="entry name" value="NT5C"/>
    <property type="match status" value="1"/>
</dbReference>
<gene>
    <name evidence="2" type="ORF">H8K27_05250</name>
</gene>
<dbReference type="InterPro" id="IPR010708">
    <property type="entry name" value="5'(3')-deoxyribonucleotidase"/>
</dbReference>
<dbReference type="EMBL" id="JACOGC010000002">
    <property type="protein sequence ID" value="MBC3884532.1"/>
    <property type="molecule type" value="Genomic_DNA"/>
</dbReference>
<comment type="similarity">
    <text evidence="1">Belongs to the 5'(3')-deoxyribonucleotidase family.</text>
</comment>
<proteinExistence type="inferred from homology"/>
<sequence>MRKIIALDADGVLLDYHAAYRHAWEKAFGVLPELRDSEAYWPIDRWDVQKLSGAELASFRACFDEEYWANIPPISGAVAACQDLSDAGYELVCVSAIESQFETTRLKNLQNCGFPITRVVATANSSDDGISPKAQALQVLNPLAFVDDFAPYLLGIPGHIHKALILREPNGSPNVGENLALADSRHADLMAFSYWWIVQANN</sequence>
<keyword evidence="2" id="KW-0378">Hydrolase</keyword>
<keyword evidence="3" id="KW-1185">Reference proteome</keyword>
<dbReference type="Proteomes" id="UP000613113">
    <property type="component" value="Unassembled WGS sequence"/>
</dbReference>
<dbReference type="SUPFAM" id="SSF56784">
    <property type="entry name" value="HAD-like"/>
    <property type="match status" value="1"/>
</dbReference>
<dbReference type="GO" id="GO:0016787">
    <property type="term" value="F:hydrolase activity"/>
    <property type="evidence" value="ECO:0007669"/>
    <property type="project" value="UniProtKB-KW"/>
</dbReference>
<dbReference type="InterPro" id="IPR023214">
    <property type="entry name" value="HAD_sf"/>
</dbReference>
<evidence type="ECO:0000256" key="1">
    <source>
        <dbReference type="ARBA" id="ARBA00009589"/>
    </source>
</evidence>
<protein>
    <submittedName>
        <fullName evidence="2">HAD family hydrolase</fullName>
    </submittedName>
</protein>